<protein>
    <recommendedName>
        <fullName evidence="3">ATP-binding protein</fullName>
    </recommendedName>
</protein>
<sequence>MTLVDHGTVLSRVHWMGVVAGLAVVRRLCARFGGRAWAEGREHQGAPLWFAWLTTPRGA</sequence>
<keyword evidence="2" id="KW-1185">Reference proteome</keyword>
<reference evidence="2" key="1">
    <citation type="journal article" date="2019" name="Int. J. Syst. Evol. Microbiol.">
        <title>The Global Catalogue of Microorganisms (GCM) 10K type strain sequencing project: providing services to taxonomists for standard genome sequencing and annotation.</title>
        <authorList>
            <consortium name="The Broad Institute Genomics Platform"/>
            <consortium name="The Broad Institute Genome Sequencing Center for Infectious Disease"/>
            <person name="Wu L."/>
            <person name="Ma J."/>
        </authorList>
    </citation>
    <scope>NUCLEOTIDE SEQUENCE [LARGE SCALE GENOMIC DNA]</scope>
    <source>
        <strain evidence="2">CGMCC 1.18437</strain>
    </source>
</reference>
<evidence type="ECO:0008006" key="3">
    <source>
        <dbReference type="Google" id="ProtNLM"/>
    </source>
</evidence>
<proteinExistence type="predicted"/>
<organism evidence="1 2">
    <name type="scientific">Deinococcus metalli</name>
    <dbReference type="NCBI Taxonomy" id="1141878"/>
    <lineage>
        <taxon>Bacteria</taxon>
        <taxon>Thermotogati</taxon>
        <taxon>Deinococcota</taxon>
        <taxon>Deinococci</taxon>
        <taxon>Deinococcales</taxon>
        <taxon>Deinococcaceae</taxon>
        <taxon>Deinococcus</taxon>
    </lineage>
</organism>
<evidence type="ECO:0000313" key="1">
    <source>
        <dbReference type="EMBL" id="GHF53715.1"/>
    </source>
</evidence>
<gene>
    <name evidence="1" type="ORF">GCM10017781_32430</name>
</gene>
<accession>A0ABQ3JQG1</accession>
<comment type="caution">
    <text evidence="1">The sequence shown here is derived from an EMBL/GenBank/DDBJ whole genome shotgun (WGS) entry which is preliminary data.</text>
</comment>
<evidence type="ECO:0000313" key="2">
    <source>
        <dbReference type="Proteomes" id="UP000619376"/>
    </source>
</evidence>
<dbReference type="Proteomes" id="UP000619376">
    <property type="component" value="Unassembled WGS sequence"/>
</dbReference>
<name>A0ABQ3JQG1_9DEIO</name>
<dbReference type="EMBL" id="BNAJ01000009">
    <property type="protein sequence ID" value="GHF53715.1"/>
    <property type="molecule type" value="Genomic_DNA"/>
</dbReference>